<organism evidence="1 2">
    <name type="scientific">Nicotiana tabacum</name>
    <name type="common">Common tobacco</name>
    <dbReference type="NCBI Taxonomy" id="4097"/>
    <lineage>
        <taxon>Eukaryota</taxon>
        <taxon>Viridiplantae</taxon>
        <taxon>Streptophyta</taxon>
        <taxon>Embryophyta</taxon>
        <taxon>Tracheophyta</taxon>
        <taxon>Spermatophyta</taxon>
        <taxon>Magnoliopsida</taxon>
        <taxon>eudicotyledons</taxon>
        <taxon>Gunneridae</taxon>
        <taxon>Pentapetalae</taxon>
        <taxon>asterids</taxon>
        <taxon>lamiids</taxon>
        <taxon>Solanales</taxon>
        <taxon>Solanaceae</taxon>
        <taxon>Nicotianoideae</taxon>
        <taxon>Nicotianeae</taxon>
        <taxon>Nicotiana</taxon>
    </lineage>
</organism>
<dbReference type="RefSeq" id="XP_016440797.1">
    <property type="nucleotide sequence ID" value="XM_016585311.1"/>
</dbReference>
<reference evidence="1" key="1">
    <citation type="journal article" date="2014" name="Nat. Commun.">
        <title>The tobacco genome sequence and its comparison with those of tomato and potato.</title>
        <authorList>
            <person name="Sierro N."/>
            <person name="Battey J.N."/>
            <person name="Ouadi S."/>
            <person name="Bakaher N."/>
            <person name="Bovet L."/>
            <person name="Willig A."/>
            <person name="Goepfert S."/>
            <person name="Peitsch M.C."/>
            <person name="Ivanov N.V."/>
        </authorList>
    </citation>
    <scope>NUCLEOTIDE SEQUENCE [LARGE SCALE GENOMIC DNA]</scope>
</reference>
<protein>
    <submittedName>
        <fullName evidence="2">Uncharacterized protein LOC107766514</fullName>
    </submittedName>
</protein>
<proteinExistence type="predicted"/>
<dbReference type="KEGG" id="nta:107766514"/>
<dbReference type="OMA" id="MERSDVQ"/>
<reference evidence="2" key="2">
    <citation type="submission" date="2025-08" db="UniProtKB">
        <authorList>
            <consortium name="RefSeq"/>
        </authorList>
    </citation>
    <scope>IDENTIFICATION</scope>
    <source>
        <tissue evidence="2">Leaf</tissue>
    </source>
</reference>
<dbReference type="GeneID" id="107766514"/>
<dbReference type="Pfam" id="PF14223">
    <property type="entry name" value="Retrotran_gag_2"/>
    <property type="match status" value="1"/>
</dbReference>
<dbReference type="PaxDb" id="4097-A0A1S3XMA3"/>
<accession>A0A1S3XMA3</accession>
<dbReference type="PANTHER" id="PTHR34676:SF28">
    <property type="entry name" value="ZINC FINGER, CCHC-TYPE, RIBONUCLEASE H-LIKE DOMAIN, GAG-PRE-INTEGRASE DOMAIN PROTEIN-RELATED"/>
    <property type="match status" value="1"/>
</dbReference>
<keyword evidence="1" id="KW-1185">Reference proteome</keyword>
<name>A0A1S3XMA3_TOBAC</name>
<dbReference type="AlphaFoldDB" id="A0A1S3XMA3"/>
<evidence type="ECO:0000313" key="2">
    <source>
        <dbReference type="RefSeq" id="XP_016440797.1"/>
    </source>
</evidence>
<evidence type="ECO:0000313" key="1">
    <source>
        <dbReference type="Proteomes" id="UP000790787"/>
    </source>
</evidence>
<dbReference type="OrthoDB" id="1000712at2759"/>
<dbReference type="PANTHER" id="PTHR34676">
    <property type="entry name" value="DUF4219 DOMAIN-CONTAINING PROTEIN-RELATED"/>
    <property type="match status" value="1"/>
</dbReference>
<dbReference type="Proteomes" id="UP000790787">
    <property type="component" value="Chromosome 8"/>
</dbReference>
<gene>
    <name evidence="2" type="primary">LOC107766514</name>
</gene>
<sequence>MGSKTIVGAFFQEGTSQVRPPYFNSQHFSHWKVRMETYTMSYDIKVWCVIKKRNLPIPPMKDANGEVITSTNPLDLDDYTDEQAVVITVNAKAKNQLYNAIGGEEYEKISSCETAKEMWDKLEVTYKGTNKVKKTRINLLVKEYELFQMKDGESVEEIFSKFSKILGDLKSFGRSIKSGEHVRKILRSLPTIWQPKVIALECQDLDKISYDELRGDLIAFEKTHLDRQIQEKKKIVAFKATMAEPENEDEVEGGEKDENIAMLSQVMTNMMRRNKNYRRGKFNFRKGRASNETDKMMEDATNMERSDVQSECPKLKRKLSRNVQKKKDFGAWSDGEESDHEEIANMCFMALIRQ</sequence>